<dbReference type="InterPro" id="IPR045054">
    <property type="entry name" value="P4HA-like"/>
</dbReference>
<keyword evidence="9" id="KW-1185">Reference proteome</keyword>
<protein>
    <recommendedName>
        <fullName evidence="7">Fe2OG dioxygenase domain-containing protein</fullName>
    </recommendedName>
</protein>
<dbReference type="GO" id="GO:0031418">
    <property type="term" value="F:L-ascorbic acid binding"/>
    <property type="evidence" value="ECO:0007669"/>
    <property type="project" value="UniProtKB-KW"/>
</dbReference>
<name>A0A6C7E7V3_ILUCY</name>
<dbReference type="EMBL" id="AP012057">
    <property type="protein sequence ID" value="BAN02510.1"/>
    <property type="molecule type" value="Genomic_DNA"/>
</dbReference>
<dbReference type="GO" id="GO:0004656">
    <property type="term" value="F:procollagen-proline 4-dioxygenase activity"/>
    <property type="evidence" value="ECO:0007669"/>
    <property type="project" value="TreeGrafter"/>
</dbReference>
<dbReference type="Gene3D" id="2.60.120.620">
    <property type="entry name" value="q2cbj1_9rhob like domain"/>
    <property type="match status" value="1"/>
</dbReference>
<evidence type="ECO:0000313" key="8">
    <source>
        <dbReference type="EMBL" id="BAN02510.1"/>
    </source>
</evidence>
<comment type="cofactor">
    <cofactor evidence="1">
        <name>L-ascorbate</name>
        <dbReference type="ChEBI" id="CHEBI:38290"/>
    </cofactor>
</comment>
<dbReference type="GO" id="GO:0005506">
    <property type="term" value="F:iron ion binding"/>
    <property type="evidence" value="ECO:0007669"/>
    <property type="project" value="InterPro"/>
</dbReference>
<accession>A0A6C7E7V3</accession>
<evidence type="ECO:0000256" key="4">
    <source>
        <dbReference type="ARBA" id="ARBA00022964"/>
    </source>
</evidence>
<proteinExistence type="predicted"/>
<dbReference type="PANTHER" id="PTHR10869:SF246">
    <property type="entry name" value="TRANSMEMBRANE PROLYL 4-HYDROXYLASE"/>
    <property type="match status" value="1"/>
</dbReference>
<dbReference type="OrthoDB" id="269774at2"/>
<sequence length="227" mass="25408">MAVRLKERYHLGEQISDDPIVQVIDDYVTETERLHIIGQAQGNTKEALVSAVGEAKQSDGRTGSVCWVKHDQTPIVRGLVKRVSNLVGIPVKHAESLQVVHYAETQQYRPHFDGWDMNTEKGKQRTAKGGQRLVTALCYLNEVDDGGGTIFPKLDIEVEAKPGRMVIFHNVKDPTLTEMTRHPKALHGGSPVWGGEKWACNLWFRAEPYQAARTRPAGKRPPGRARR</sequence>
<dbReference type="Proteomes" id="UP000011863">
    <property type="component" value="Chromosome"/>
</dbReference>
<dbReference type="PROSITE" id="PS51471">
    <property type="entry name" value="FE2OG_OXY"/>
    <property type="match status" value="1"/>
</dbReference>
<feature type="domain" description="Fe2OG dioxygenase" evidence="7">
    <location>
        <begin position="93"/>
        <end position="206"/>
    </location>
</feature>
<dbReference type="PANTHER" id="PTHR10869">
    <property type="entry name" value="PROLYL 4-HYDROXYLASE ALPHA SUBUNIT"/>
    <property type="match status" value="1"/>
</dbReference>
<dbReference type="RefSeq" id="WP_015441757.1">
    <property type="nucleotide sequence ID" value="NC_020520.1"/>
</dbReference>
<dbReference type="InterPro" id="IPR006620">
    <property type="entry name" value="Pro_4_hyd_alph"/>
</dbReference>
<keyword evidence="6" id="KW-0408">Iron</keyword>
<dbReference type="InterPro" id="IPR044862">
    <property type="entry name" value="Pro_4_hyd_alph_FE2OG_OXY"/>
</dbReference>
<dbReference type="AlphaFoldDB" id="A0A6C7E7V3"/>
<dbReference type="InterPro" id="IPR005123">
    <property type="entry name" value="Oxoglu/Fe-dep_dioxygenase_dom"/>
</dbReference>
<evidence type="ECO:0000256" key="5">
    <source>
        <dbReference type="ARBA" id="ARBA00023002"/>
    </source>
</evidence>
<evidence type="ECO:0000256" key="2">
    <source>
        <dbReference type="ARBA" id="ARBA00022723"/>
    </source>
</evidence>
<evidence type="ECO:0000256" key="3">
    <source>
        <dbReference type="ARBA" id="ARBA00022896"/>
    </source>
</evidence>
<dbReference type="KEGG" id="aym:YM304_21960"/>
<keyword evidence="4" id="KW-0223">Dioxygenase</keyword>
<keyword evidence="3" id="KW-0847">Vitamin C</keyword>
<dbReference type="Pfam" id="PF13640">
    <property type="entry name" value="2OG-FeII_Oxy_3"/>
    <property type="match status" value="1"/>
</dbReference>
<keyword evidence="2" id="KW-0479">Metal-binding</keyword>
<dbReference type="SMART" id="SM00702">
    <property type="entry name" value="P4Hc"/>
    <property type="match status" value="1"/>
</dbReference>
<evidence type="ECO:0000256" key="1">
    <source>
        <dbReference type="ARBA" id="ARBA00001961"/>
    </source>
</evidence>
<gene>
    <name evidence="8" type="ORF">YM304_21960</name>
</gene>
<keyword evidence="5" id="KW-0560">Oxidoreductase</keyword>
<evidence type="ECO:0000256" key="6">
    <source>
        <dbReference type="ARBA" id="ARBA00023004"/>
    </source>
</evidence>
<evidence type="ECO:0000259" key="7">
    <source>
        <dbReference type="PROSITE" id="PS51471"/>
    </source>
</evidence>
<evidence type="ECO:0000313" key="9">
    <source>
        <dbReference type="Proteomes" id="UP000011863"/>
    </source>
</evidence>
<organism evidence="8 9">
    <name type="scientific">Ilumatobacter coccineus (strain NBRC 103263 / KCTC 29153 / YM16-304)</name>
    <dbReference type="NCBI Taxonomy" id="1313172"/>
    <lineage>
        <taxon>Bacteria</taxon>
        <taxon>Bacillati</taxon>
        <taxon>Actinomycetota</taxon>
        <taxon>Acidimicrobiia</taxon>
        <taxon>Acidimicrobiales</taxon>
        <taxon>Ilumatobacteraceae</taxon>
        <taxon>Ilumatobacter</taxon>
    </lineage>
</organism>
<reference evidence="8 9" key="1">
    <citation type="journal article" date="2013" name="Int. J. Syst. Evol. Microbiol.">
        <title>Ilumatobacter nonamiense sp. nov. and Ilumatobacter coccineum sp. nov., isolated from seashore sand.</title>
        <authorList>
            <person name="Matsumoto A."/>
            <person name="Kasai H."/>
            <person name="Matsuo Y."/>
            <person name="Shizuri Y."/>
            <person name="Ichikawa N."/>
            <person name="Fujita N."/>
            <person name="Omura S."/>
            <person name="Takahashi Y."/>
        </authorList>
    </citation>
    <scope>NUCLEOTIDE SEQUENCE [LARGE SCALE GENOMIC DNA]</scope>
    <source>
        <strain evidence="9">NBRC 103263 / KCTC 29153 / YM16-304</strain>
    </source>
</reference>